<dbReference type="Gene3D" id="3.20.20.80">
    <property type="entry name" value="Glycosidases"/>
    <property type="match status" value="1"/>
</dbReference>
<dbReference type="Gene3D" id="2.60.120.260">
    <property type="entry name" value="Galactose-binding domain-like"/>
    <property type="match status" value="1"/>
</dbReference>
<dbReference type="SUPFAM" id="SSF49785">
    <property type="entry name" value="Galactose-binding domain-like"/>
    <property type="match status" value="1"/>
</dbReference>
<dbReference type="AlphaFoldDB" id="A0A8B8QT48"/>
<dbReference type="PANTHER" id="PTHR31490">
    <property type="entry name" value="GLYCOSYL HYDROLASE"/>
    <property type="match status" value="1"/>
</dbReference>
<keyword evidence="5" id="KW-0472">Membrane</keyword>
<dbReference type="OrthoDB" id="3055998at2759"/>
<evidence type="ECO:0000313" key="7">
    <source>
        <dbReference type="Proteomes" id="UP000827889"/>
    </source>
</evidence>
<evidence type="ECO:0000256" key="3">
    <source>
        <dbReference type="ARBA" id="ARBA00023277"/>
    </source>
</evidence>
<feature type="transmembrane region" description="Helical" evidence="5">
    <location>
        <begin position="21"/>
        <end position="40"/>
    </location>
</feature>
<dbReference type="PANTHER" id="PTHR31490:SF52">
    <property type="entry name" value="ENDO-1,4-BETA-XYLANASE 5-RELATED"/>
    <property type="match status" value="1"/>
</dbReference>
<dbReference type="InterPro" id="IPR008979">
    <property type="entry name" value="Galactose-bd-like_sf"/>
</dbReference>
<dbReference type="RefSeq" id="XP_030550381.1">
    <property type="nucleotide sequence ID" value="XM_030694521.2"/>
</dbReference>
<dbReference type="PROSITE" id="PS51760">
    <property type="entry name" value="GH10_2"/>
    <property type="match status" value="1"/>
</dbReference>
<keyword evidence="5" id="KW-0812">Transmembrane</keyword>
<dbReference type="SMART" id="SM00633">
    <property type="entry name" value="Glyco_10"/>
    <property type="match status" value="1"/>
</dbReference>
<organism evidence="7 8">
    <name type="scientific">Rhodamnia argentea</name>
    <dbReference type="NCBI Taxonomy" id="178133"/>
    <lineage>
        <taxon>Eukaryota</taxon>
        <taxon>Viridiplantae</taxon>
        <taxon>Streptophyta</taxon>
        <taxon>Embryophyta</taxon>
        <taxon>Tracheophyta</taxon>
        <taxon>Spermatophyta</taxon>
        <taxon>Magnoliopsida</taxon>
        <taxon>eudicotyledons</taxon>
        <taxon>Gunneridae</taxon>
        <taxon>Pentapetalae</taxon>
        <taxon>rosids</taxon>
        <taxon>malvids</taxon>
        <taxon>Myrtales</taxon>
        <taxon>Myrtaceae</taxon>
        <taxon>Myrtoideae</taxon>
        <taxon>Myrteae</taxon>
        <taxon>Australasian group</taxon>
        <taxon>Rhodamnia</taxon>
    </lineage>
</organism>
<evidence type="ECO:0000313" key="8">
    <source>
        <dbReference type="RefSeq" id="XP_030550381.1"/>
    </source>
</evidence>
<dbReference type="GeneID" id="115755199"/>
<dbReference type="Proteomes" id="UP000827889">
    <property type="component" value="Chromosome 5"/>
</dbReference>
<dbReference type="InterPro" id="IPR017853">
    <property type="entry name" value="GH"/>
</dbReference>
<dbReference type="Pfam" id="PF00331">
    <property type="entry name" value="Glyco_hydro_10"/>
    <property type="match status" value="1"/>
</dbReference>
<keyword evidence="4" id="KW-0624">Polysaccharide degradation</keyword>
<reference evidence="8" key="1">
    <citation type="submission" date="2025-08" db="UniProtKB">
        <authorList>
            <consortium name="RefSeq"/>
        </authorList>
    </citation>
    <scope>IDENTIFICATION</scope>
    <source>
        <tissue evidence="8">Leaf</tissue>
    </source>
</reference>
<keyword evidence="5" id="KW-1133">Transmembrane helix</keyword>
<accession>A0A8B8QT48</accession>
<comment type="similarity">
    <text evidence="1">Belongs to the glycosyl hydrolase 10 (cellulase F) family.</text>
</comment>
<dbReference type="SUPFAM" id="SSF51445">
    <property type="entry name" value="(Trans)glycosidases"/>
    <property type="match status" value="1"/>
</dbReference>
<keyword evidence="3" id="KW-0119">Carbohydrate metabolism</keyword>
<dbReference type="InterPro" id="IPR044846">
    <property type="entry name" value="GH10"/>
</dbReference>
<dbReference type="GO" id="GO:0000272">
    <property type="term" value="P:polysaccharide catabolic process"/>
    <property type="evidence" value="ECO:0007669"/>
    <property type="project" value="UniProtKB-KW"/>
</dbReference>
<proteinExistence type="inferred from homology"/>
<dbReference type="KEGG" id="rarg:115755199"/>
<dbReference type="GO" id="GO:0031176">
    <property type="term" value="F:endo-1,4-beta-xylanase activity"/>
    <property type="evidence" value="ECO:0007669"/>
    <property type="project" value="UniProtKB-ARBA"/>
</dbReference>
<evidence type="ECO:0000256" key="2">
    <source>
        <dbReference type="ARBA" id="ARBA00022801"/>
    </source>
</evidence>
<feature type="domain" description="GH10" evidence="6">
    <location>
        <begin position="248"/>
        <end position="539"/>
    </location>
</feature>
<keyword evidence="2" id="KW-0378">Hydrolase</keyword>
<gene>
    <name evidence="8" type="primary">LOC115755199</name>
</gene>
<protein>
    <submittedName>
        <fullName evidence="8">Endo-1,4-beta-xylanase 5-like isoform X1</fullName>
    </submittedName>
</protein>
<evidence type="ECO:0000256" key="4">
    <source>
        <dbReference type="ARBA" id="ARBA00023326"/>
    </source>
</evidence>
<keyword evidence="7" id="KW-1185">Reference proteome</keyword>
<evidence type="ECO:0000256" key="5">
    <source>
        <dbReference type="SAM" id="Phobius"/>
    </source>
</evidence>
<sequence length="600" mass="67007">MAACLAGLGGTISSSVCTMSLFLWLTFVFCCSGSAISGLITQAVSSDVQYDATATPQCLAEPGCTMYQGGIIVNPEFSHGTAGWTVFGKGAIEERTSRTKNRFMVAHHRKCPLDSFSQKVRLEKGKFYAFSAWIQVNEGSETVSVVFRTGHGMFVPGGSIVAEQGCWSLLKGGIAANSSSTVDVLFESKNTSKEIWVDNVALQPFSKKQWRFHQDESMEKVRKSRVRFQITYANKRGLAVRGAKFFVKQTKPGFPFGCGMNFHILESTDYQYWFASRFRFTTFTNAMKWYSTEEKQGRENYTIADAMVKFAQDNCISIRGHNIFWDDPKYQPDWVKTLSPKDLRKAAEKRINSVVSRYAGELIAWDVVNENMHFSFFEDNLGKNASSIYYSTAYKLDPTARMFLNEYNTIEYCGDEKVSPGNYKKRLREIFSYPGNEDIPAGIGVQGHFGPGQPNLAYMRSSLEILATTGVPIWLTEVSVEPGDNQAQYLEEILREAHCHPAVEGIIMFAGPAYAGFNTTALADMNFNNTPAGDVVDNLIKEWRTRDFEGCTDGGGFFSTSLFHGDYEITITNPATNSTSTSTFEVTKDSSGRTFHFQIE</sequence>
<evidence type="ECO:0000259" key="6">
    <source>
        <dbReference type="PROSITE" id="PS51760"/>
    </source>
</evidence>
<dbReference type="InterPro" id="IPR001000">
    <property type="entry name" value="GH10_dom"/>
</dbReference>
<evidence type="ECO:0000256" key="1">
    <source>
        <dbReference type="ARBA" id="ARBA00007495"/>
    </source>
</evidence>
<name>A0A8B8QT48_9MYRT</name>